<evidence type="ECO:0000313" key="1">
    <source>
        <dbReference type="EMBL" id="CBY16316.1"/>
    </source>
</evidence>
<reference evidence="1" key="1">
    <citation type="journal article" date="2010" name="Science">
        <title>Plasticity of animal genome architecture unmasked by rapid evolution of a pelagic tunicate.</title>
        <authorList>
            <person name="Denoeud F."/>
            <person name="Henriet S."/>
            <person name="Mungpakdee S."/>
            <person name="Aury J.M."/>
            <person name="Da Silva C."/>
            <person name="Brinkmann H."/>
            <person name="Mikhaleva J."/>
            <person name="Olsen L.C."/>
            <person name="Jubin C."/>
            <person name="Canestro C."/>
            <person name="Bouquet J.M."/>
            <person name="Danks G."/>
            <person name="Poulain J."/>
            <person name="Campsteijn C."/>
            <person name="Adamski M."/>
            <person name="Cross I."/>
            <person name="Yadetie F."/>
            <person name="Muffato M."/>
            <person name="Louis A."/>
            <person name="Butcher S."/>
            <person name="Tsagkogeorga G."/>
            <person name="Konrad A."/>
            <person name="Singh S."/>
            <person name="Jensen M.F."/>
            <person name="Cong E.H."/>
            <person name="Eikeseth-Otteraa H."/>
            <person name="Noel B."/>
            <person name="Anthouard V."/>
            <person name="Porcel B.M."/>
            <person name="Kachouri-Lafond R."/>
            <person name="Nishino A."/>
            <person name="Ugolini M."/>
            <person name="Chourrout P."/>
            <person name="Nishida H."/>
            <person name="Aasland R."/>
            <person name="Huzurbazar S."/>
            <person name="Westhof E."/>
            <person name="Delsuc F."/>
            <person name="Lehrach H."/>
            <person name="Reinhardt R."/>
            <person name="Weissenbach J."/>
            <person name="Roy S.W."/>
            <person name="Artiguenave F."/>
            <person name="Postlethwait J.H."/>
            <person name="Manak J.R."/>
            <person name="Thompson E.M."/>
            <person name="Jaillon O."/>
            <person name="Du Pasquier L."/>
            <person name="Boudinot P."/>
            <person name="Liberles D.A."/>
            <person name="Volff J.N."/>
            <person name="Philippe H."/>
            <person name="Lenhard B."/>
            <person name="Roest Crollius H."/>
            <person name="Wincker P."/>
            <person name="Chourrout D."/>
        </authorList>
    </citation>
    <scope>NUCLEOTIDE SEQUENCE [LARGE SCALE GENOMIC DNA]</scope>
</reference>
<evidence type="ECO:0000313" key="2">
    <source>
        <dbReference type="Proteomes" id="UP000001307"/>
    </source>
</evidence>
<organism evidence="1">
    <name type="scientific">Oikopleura dioica</name>
    <name type="common">Tunicate</name>
    <dbReference type="NCBI Taxonomy" id="34765"/>
    <lineage>
        <taxon>Eukaryota</taxon>
        <taxon>Metazoa</taxon>
        <taxon>Chordata</taxon>
        <taxon>Tunicata</taxon>
        <taxon>Appendicularia</taxon>
        <taxon>Copelata</taxon>
        <taxon>Oikopleuridae</taxon>
        <taxon>Oikopleura</taxon>
    </lineage>
</organism>
<dbReference type="AlphaFoldDB" id="E4Y3A0"/>
<protein>
    <submittedName>
        <fullName evidence="1">Uncharacterized protein</fullName>
    </submittedName>
</protein>
<dbReference type="EMBL" id="FN654081">
    <property type="protein sequence ID" value="CBY16316.1"/>
    <property type="molecule type" value="Genomic_DNA"/>
</dbReference>
<name>E4Y3A0_OIKDI</name>
<proteinExistence type="predicted"/>
<sequence length="38" mass="4192">MIILFIFSCCNALSQIKQKSIIVYEQTNSGIQASKASL</sequence>
<dbReference type="Proteomes" id="UP000001307">
    <property type="component" value="Unassembled WGS sequence"/>
</dbReference>
<feature type="non-terminal residue" evidence="1">
    <location>
        <position position="38"/>
    </location>
</feature>
<gene>
    <name evidence="1" type="ORF">GSOID_T00001451001</name>
</gene>
<dbReference type="InParanoid" id="E4Y3A0"/>
<keyword evidence="2" id="KW-1185">Reference proteome</keyword>
<accession>E4Y3A0</accession>